<gene>
    <name evidence="1" type="ORF">AK812_SmicGene48392</name>
</gene>
<dbReference type="AlphaFoldDB" id="A0A1Q9BPT6"/>
<accession>A0A1Q9BPT6</accession>
<evidence type="ECO:0000313" key="1">
    <source>
        <dbReference type="EMBL" id="OLP71830.1"/>
    </source>
</evidence>
<protein>
    <submittedName>
        <fullName evidence="1">Uncharacterized protein</fullName>
    </submittedName>
</protein>
<evidence type="ECO:0000313" key="2">
    <source>
        <dbReference type="Proteomes" id="UP000186817"/>
    </source>
</evidence>
<sequence length="90" mass="9788">MDISSGYVDSQGRKRRVGGKDLQASGIYPGTFAMKVADLLKDHLAKSWPNINEMEMVIDDSSDTRDADSDSGLENLVGVQAAIDRRRSSA</sequence>
<dbReference type="EMBL" id="LSRX01007746">
    <property type="protein sequence ID" value="OLP71830.1"/>
    <property type="molecule type" value="Genomic_DNA"/>
</dbReference>
<dbReference type="Proteomes" id="UP000186817">
    <property type="component" value="Unassembled WGS sequence"/>
</dbReference>
<dbReference type="OrthoDB" id="427268at2759"/>
<reference evidence="1 2" key="1">
    <citation type="submission" date="2016-02" db="EMBL/GenBank/DDBJ databases">
        <title>Genome analysis of coral dinoflagellate symbionts highlights evolutionary adaptations to a symbiotic lifestyle.</title>
        <authorList>
            <person name="Aranda M."/>
            <person name="Li Y."/>
            <person name="Liew Y.J."/>
            <person name="Baumgarten S."/>
            <person name="Simakov O."/>
            <person name="Wilson M."/>
            <person name="Piel J."/>
            <person name="Ashoor H."/>
            <person name="Bougouffa S."/>
            <person name="Bajic V.B."/>
            <person name="Ryu T."/>
            <person name="Ravasi T."/>
            <person name="Bayer T."/>
            <person name="Micklem G."/>
            <person name="Kim H."/>
            <person name="Bhak J."/>
            <person name="Lajeunesse T.C."/>
            <person name="Voolstra C.R."/>
        </authorList>
    </citation>
    <scope>NUCLEOTIDE SEQUENCE [LARGE SCALE GENOMIC DNA]</scope>
    <source>
        <strain evidence="1 2">CCMP2467</strain>
    </source>
</reference>
<proteinExistence type="predicted"/>
<organism evidence="1 2">
    <name type="scientific">Symbiodinium microadriaticum</name>
    <name type="common">Dinoflagellate</name>
    <name type="synonym">Zooxanthella microadriatica</name>
    <dbReference type="NCBI Taxonomy" id="2951"/>
    <lineage>
        <taxon>Eukaryota</taxon>
        <taxon>Sar</taxon>
        <taxon>Alveolata</taxon>
        <taxon>Dinophyceae</taxon>
        <taxon>Suessiales</taxon>
        <taxon>Symbiodiniaceae</taxon>
        <taxon>Symbiodinium</taxon>
    </lineage>
</organism>
<name>A0A1Q9BPT6_SYMMI</name>
<comment type="caution">
    <text evidence="1">The sequence shown here is derived from an EMBL/GenBank/DDBJ whole genome shotgun (WGS) entry which is preliminary data.</text>
</comment>
<keyword evidence="2" id="KW-1185">Reference proteome</keyword>